<name>A0ABQ2XCI7_9ACTN</name>
<feature type="region of interest" description="Disordered" evidence="1">
    <location>
        <begin position="1"/>
        <end position="21"/>
    </location>
</feature>
<comment type="caution">
    <text evidence="2">The sequence shown here is derived from an EMBL/GenBank/DDBJ whole genome shotgun (WGS) entry which is preliminary data.</text>
</comment>
<sequence length="84" mass="8519">MRGAPGVSGVRRPGGPPVVSGGQCGAALAELEPPGMWITAKGRVGSVAYRAPGRNRTGVVPRIGPTSQGGLSLTWKESRGSQHS</sequence>
<keyword evidence="3" id="KW-1185">Reference proteome</keyword>
<proteinExistence type="predicted"/>
<reference evidence="3" key="1">
    <citation type="journal article" date="2019" name="Int. J. Syst. Evol. Microbiol.">
        <title>The Global Catalogue of Microorganisms (GCM) 10K type strain sequencing project: providing services to taxonomists for standard genome sequencing and annotation.</title>
        <authorList>
            <consortium name="The Broad Institute Genomics Platform"/>
            <consortium name="The Broad Institute Genome Sequencing Center for Infectious Disease"/>
            <person name="Wu L."/>
            <person name="Ma J."/>
        </authorList>
    </citation>
    <scope>NUCLEOTIDE SEQUENCE [LARGE SCALE GENOMIC DNA]</scope>
    <source>
        <strain evidence="3">JCM 4866</strain>
    </source>
</reference>
<evidence type="ECO:0000313" key="3">
    <source>
        <dbReference type="Proteomes" id="UP000617743"/>
    </source>
</evidence>
<dbReference type="Proteomes" id="UP000617743">
    <property type="component" value="Unassembled WGS sequence"/>
</dbReference>
<protein>
    <submittedName>
        <fullName evidence="2">Uncharacterized protein</fullName>
    </submittedName>
</protein>
<evidence type="ECO:0000256" key="1">
    <source>
        <dbReference type="SAM" id="MobiDB-lite"/>
    </source>
</evidence>
<evidence type="ECO:0000313" key="2">
    <source>
        <dbReference type="EMBL" id="GGX10036.1"/>
    </source>
</evidence>
<dbReference type="EMBL" id="BMWC01000006">
    <property type="protein sequence ID" value="GGX10036.1"/>
    <property type="molecule type" value="Genomic_DNA"/>
</dbReference>
<accession>A0ABQ2XCI7</accession>
<gene>
    <name evidence="2" type="ORF">GCM10010383_45210</name>
</gene>
<organism evidence="2 3">
    <name type="scientific">Streptomyces lomondensis</name>
    <dbReference type="NCBI Taxonomy" id="68229"/>
    <lineage>
        <taxon>Bacteria</taxon>
        <taxon>Bacillati</taxon>
        <taxon>Actinomycetota</taxon>
        <taxon>Actinomycetes</taxon>
        <taxon>Kitasatosporales</taxon>
        <taxon>Streptomycetaceae</taxon>
        <taxon>Streptomyces</taxon>
    </lineage>
</organism>
<feature type="region of interest" description="Disordered" evidence="1">
    <location>
        <begin position="58"/>
        <end position="84"/>
    </location>
</feature>